<evidence type="ECO:0000256" key="1">
    <source>
        <dbReference type="SAM" id="MobiDB-lite"/>
    </source>
</evidence>
<organism evidence="2 3">
    <name type="scientific">Toxocara canis</name>
    <name type="common">Canine roundworm</name>
    <dbReference type="NCBI Taxonomy" id="6265"/>
    <lineage>
        <taxon>Eukaryota</taxon>
        <taxon>Metazoa</taxon>
        <taxon>Ecdysozoa</taxon>
        <taxon>Nematoda</taxon>
        <taxon>Chromadorea</taxon>
        <taxon>Rhabditida</taxon>
        <taxon>Spirurina</taxon>
        <taxon>Ascaridomorpha</taxon>
        <taxon>Ascaridoidea</taxon>
        <taxon>Toxocaridae</taxon>
        <taxon>Toxocara</taxon>
    </lineage>
</organism>
<proteinExistence type="predicted"/>
<sequence>MLTELVGLVKKRLHQCHIPFDDQIPSSSSSTPSHISPLSPPSPRRQQLNAAILIVQMFAENNWNEMNTTNDAHRIATIGIHKLFLTEKK</sequence>
<name>A0A0B2V0W7_TOXCA</name>
<feature type="region of interest" description="Disordered" evidence="1">
    <location>
        <begin position="20"/>
        <end position="44"/>
    </location>
</feature>
<evidence type="ECO:0000313" key="3">
    <source>
        <dbReference type="Proteomes" id="UP000031036"/>
    </source>
</evidence>
<accession>A0A0B2V0W7</accession>
<evidence type="ECO:0000313" key="2">
    <source>
        <dbReference type="EMBL" id="KHN75042.1"/>
    </source>
</evidence>
<feature type="compositionally biased region" description="Low complexity" evidence="1">
    <location>
        <begin position="25"/>
        <end position="37"/>
    </location>
</feature>
<dbReference type="EMBL" id="JPKZ01002784">
    <property type="protein sequence ID" value="KHN75042.1"/>
    <property type="molecule type" value="Genomic_DNA"/>
</dbReference>
<protein>
    <submittedName>
        <fullName evidence="2">Uncharacterized protein</fullName>
    </submittedName>
</protein>
<reference evidence="2 3" key="1">
    <citation type="submission" date="2014-11" db="EMBL/GenBank/DDBJ databases">
        <title>Genetic blueprint of the zoonotic pathogen Toxocara canis.</title>
        <authorList>
            <person name="Zhu X.-Q."/>
            <person name="Korhonen P.K."/>
            <person name="Cai H."/>
            <person name="Young N.D."/>
            <person name="Nejsum P."/>
            <person name="von Samson-Himmelstjerna G."/>
            <person name="Boag P.R."/>
            <person name="Tan P."/>
            <person name="Li Q."/>
            <person name="Min J."/>
            <person name="Yang Y."/>
            <person name="Wang X."/>
            <person name="Fang X."/>
            <person name="Hall R.S."/>
            <person name="Hofmann A."/>
            <person name="Sternberg P.W."/>
            <person name="Jex A.R."/>
            <person name="Gasser R.B."/>
        </authorList>
    </citation>
    <scope>NUCLEOTIDE SEQUENCE [LARGE SCALE GENOMIC DNA]</scope>
    <source>
        <strain evidence="2">PN_DK_2014</strain>
    </source>
</reference>
<dbReference type="Proteomes" id="UP000031036">
    <property type="component" value="Unassembled WGS sequence"/>
</dbReference>
<gene>
    <name evidence="2" type="ORF">Tcan_01968</name>
</gene>
<comment type="caution">
    <text evidence="2">The sequence shown here is derived from an EMBL/GenBank/DDBJ whole genome shotgun (WGS) entry which is preliminary data.</text>
</comment>
<keyword evidence="3" id="KW-1185">Reference proteome</keyword>
<dbReference type="AlphaFoldDB" id="A0A0B2V0W7"/>